<evidence type="ECO:0000259" key="6">
    <source>
        <dbReference type="Pfam" id="PF04542"/>
    </source>
</evidence>
<dbReference type="Pfam" id="PF08281">
    <property type="entry name" value="Sigma70_r4_2"/>
    <property type="match status" value="1"/>
</dbReference>
<evidence type="ECO:0000313" key="8">
    <source>
        <dbReference type="EMBL" id="MFC5466543.1"/>
    </source>
</evidence>
<dbReference type="EMBL" id="JBHSMC010000027">
    <property type="protein sequence ID" value="MFC5466543.1"/>
    <property type="molecule type" value="Genomic_DNA"/>
</dbReference>
<dbReference type="InterPro" id="IPR039425">
    <property type="entry name" value="RNA_pol_sigma-70-like"/>
</dbReference>
<protein>
    <submittedName>
        <fullName evidence="8">RNA polymerase sigma factor</fullName>
    </submittedName>
</protein>
<reference evidence="9" key="1">
    <citation type="journal article" date="2019" name="Int. J. Syst. Evol. Microbiol.">
        <title>The Global Catalogue of Microorganisms (GCM) 10K type strain sequencing project: providing services to taxonomists for standard genome sequencing and annotation.</title>
        <authorList>
            <consortium name="The Broad Institute Genomics Platform"/>
            <consortium name="The Broad Institute Genome Sequencing Center for Infectious Disease"/>
            <person name="Wu L."/>
            <person name="Ma J."/>
        </authorList>
    </citation>
    <scope>NUCLEOTIDE SEQUENCE [LARGE SCALE GENOMIC DNA]</scope>
    <source>
        <strain evidence="9">CGMCC 1.12237</strain>
    </source>
</reference>
<dbReference type="PANTHER" id="PTHR43133">
    <property type="entry name" value="RNA POLYMERASE ECF-TYPE SIGMA FACTO"/>
    <property type="match status" value="1"/>
</dbReference>
<keyword evidence="2" id="KW-0805">Transcription regulation</keyword>
<name>A0ABW0LKW0_9BACI</name>
<keyword evidence="3" id="KW-0731">Sigma factor</keyword>
<dbReference type="InterPro" id="IPR036388">
    <property type="entry name" value="WH-like_DNA-bd_sf"/>
</dbReference>
<dbReference type="RefSeq" id="WP_382354737.1">
    <property type="nucleotide sequence ID" value="NZ_JBHSMC010000027.1"/>
</dbReference>
<dbReference type="InterPro" id="IPR013324">
    <property type="entry name" value="RNA_pol_sigma_r3/r4-like"/>
</dbReference>
<evidence type="ECO:0000256" key="2">
    <source>
        <dbReference type="ARBA" id="ARBA00023015"/>
    </source>
</evidence>
<dbReference type="SUPFAM" id="SSF88659">
    <property type="entry name" value="Sigma3 and sigma4 domains of RNA polymerase sigma factors"/>
    <property type="match status" value="1"/>
</dbReference>
<dbReference type="Gene3D" id="1.10.1740.10">
    <property type="match status" value="1"/>
</dbReference>
<evidence type="ECO:0000259" key="7">
    <source>
        <dbReference type="Pfam" id="PF08281"/>
    </source>
</evidence>
<dbReference type="NCBIfam" id="TIGR02937">
    <property type="entry name" value="sigma70-ECF"/>
    <property type="match status" value="1"/>
</dbReference>
<evidence type="ECO:0000256" key="3">
    <source>
        <dbReference type="ARBA" id="ARBA00023082"/>
    </source>
</evidence>
<feature type="domain" description="RNA polymerase sigma-70 region 2" evidence="6">
    <location>
        <begin position="8"/>
        <end position="73"/>
    </location>
</feature>
<comment type="caution">
    <text evidence="8">The sequence shown here is derived from an EMBL/GenBank/DDBJ whole genome shotgun (WGS) entry which is preliminary data.</text>
</comment>
<dbReference type="Gene3D" id="1.10.10.10">
    <property type="entry name" value="Winged helix-like DNA-binding domain superfamily/Winged helix DNA-binding domain"/>
    <property type="match status" value="1"/>
</dbReference>
<keyword evidence="4" id="KW-0238">DNA-binding</keyword>
<evidence type="ECO:0000256" key="5">
    <source>
        <dbReference type="ARBA" id="ARBA00023163"/>
    </source>
</evidence>
<organism evidence="8 9">
    <name type="scientific">Lederbergia graminis</name>
    <dbReference type="NCBI Taxonomy" id="735518"/>
    <lineage>
        <taxon>Bacteria</taxon>
        <taxon>Bacillati</taxon>
        <taxon>Bacillota</taxon>
        <taxon>Bacilli</taxon>
        <taxon>Bacillales</taxon>
        <taxon>Bacillaceae</taxon>
        <taxon>Lederbergia</taxon>
    </lineage>
</organism>
<feature type="domain" description="RNA polymerase sigma factor 70 region 4 type 2" evidence="7">
    <location>
        <begin position="110"/>
        <end position="156"/>
    </location>
</feature>
<keyword evidence="5" id="KW-0804">Transcription</keyword>
<dbReference type="Proteomes" id="UP001596147">
    <property type="component" value="Unassembled WGS sequence"/>
</dbReference>
<dbReference type="InterPro" id="IPR013249">
    <property type="entry name" value="RNA_pol_sigma70_r4_t2"/>
</dbReference>
<dbReference type="Pfam" id="PF04542">
    <property type="entry name" value="Sigma70_r2"/>
    <property type="match status" value="1"/>
</dbReference>
<dbReference type="SUPFAM" id="SSF88946">
    <property type="entry name" value="Sigma2 domain of RNA polymerase sigma factors"/>
    <property type="match status" value="1"/>
</dbReference>
<evidence type="ECO:0000256" key="4">
    <source>
        <dbReference type="ARBA" id="ARBA00023125"/>
    </source>
</evidence>
<dbReference type="InterPro" id="IPR007627">
    <property type="entry name" value="RNA_pol_sigma70_r2"/>
</dbReference>
<proteinExistence type="inferred from homology"/>
<keyword evidence="9" id="KW-1185">Reference proteome</keyword>
<evidence type="ECO:0000313" key="9">
    <source>
        <dbReference type="Proteomes" id="UP001596147"/>
    </source>
</evidence>
<comment type="similarity">
    <text evidence="1">Belongs to the sigma-70 factor family. ECF subfamily.</text>
</comment>
<accession>A0ABW0LKW0</accession>
<evidence type="ECO:0000256" key="1">
    <source>
        <dbReference type="ARBA" id="ARBA00010641"/>
    </source>
</evidence>
<gene>
    <name evidence="8" type="ORF">ACFPM4_17610</name>
</gene>
<dbReference type="InterPro" id="IPR013325">
    <property type="entry name" value="RNA_pol_sigma_r2"/>
</dbReference>
<dbReference type="CDD" id="cd06171">
    <property type="entry name" value="Sigma70_r4"/>
    <property type="match status" value="1"/>
</dbReference>
<sequence>MNELEKIYVEIQPRIFAFFYVKTTDSAIAEDLTHDVFYHALKGFSSFQGKSSIQTWIFSIAQNVLKKYYRSKKYYRNLENMLTEDQNPVPPSPEDLYILKEINLEFAKHMNKLDDISKEIVTLRIYGELSFQEIGELLGKSENYTRVTFHRAKIKLQKEMRSKDE</sequence>
<dbReference type="PANTHER" id="PTHR43133:SF52">
    <property type="entry name" value="ECF RNA POLYMERASE SIGMA FACTOR SIGL"/>
    <property type="match status" value="1"/>
</dbReference>
<dbReference type="InterPro" id="IPR014284">
    <property type="entry name" value="RNA_pol_sigma-70_dom"/>
</dbReference>